<keyword evidence="5" id="KW-1185">Reference proteome</keyword>
<comment type="caution">
    <text evidence="4">The sequence shown here is derived from an EMBL/GenBank/DDBJ whole genome shotgun (WGS) entry which is preliminary data.</text>
</comment>
<dbReference type="Gene3D" id="2.120.10.30">
    <property type="entry name" value="TolB, C-terminal domain"/>
    <property type="match status" value="1"/>
</dbReference>
<dbReference type="InterPro" id="IPR011041">
    <property type="entry name" value="Quinoprot_gluc/sorb_DH_b-prop"/>
</dbReference>
<feature type="region of interest" description="Disordered" evidence="1">
    <location>
        <begin position="15"/>
        <end position="46"/>
    </location>
</feature>
<sequence length="436" mass="47459">MTLSRRSLLLAALASSPALAQQGPAELPGMGTDPRLPPPDMSHEVTKHPRAIGWPEGRMPRAAEGFAVTRFAGGLENPRWLEVLPNGDVLVAEAATKPKPAETEEERRKQEEQRRSGTVRESADRITLLRDADGDGLAETRSVLLEGLNQPFGMAVIGERLFVANTGGVMRFPFRPGQQRIEGRGEKILELPAGGYNNHWTRTLRATPDGSHLLIAVGSASNAGEYGMEQEHRRAAILRVDLDGRNEEIHASGLRNPVGLGFEPRSGQLWAAVNERDKIGDDLVPDYITRVQQGAFYGWPYSYFGQHEDPRMAGKAPELVARAVVPDYALGPHTASLGLAFYTGDAFPQGWREGAFIGQRGSWNRSTYSGYRVVFVPFENGRPNGQARDFLTGFMADAGTGEVYGRPVGVAVDGRGALLVADDTGNTVWRVAAARR</sequence>
<evidence type="ECO:0000259" key="3">
    <source>
        <dbReference type="Pfam" id="PF07995"/>
    </source>
</evidence>
<reference evidence="4 5" key="1">
    <citation type="submission" date="2021-03" db="EMBL/GenBank/DDBJ databases">
        <authorList>
            <person name="So Y."/>
        </authorList>
    </citation>
    <scope>NUCLEOTIDE SEQUENCE [LARGE SCALE GENOMIC DNA]</scope>
    <source>
        <strain evidence="4 5">SSH11</strain>
    </source>
</reference>
<dbReference type="RefSeq" id="WP_209380522.1">
    <property type="nucleotide sequence ID" value="NZ_JAGIZB010000015.1"/>
</dbReference>
<evidence type="ECO:0000313" key="4">
    <source>
        <dbReference type="EMBL" id="MBP0446252.1"/>
    </source>
</evidence>
<dbReference type="Pfam" id="PF07995">
    <property type="entry name" value="GSDH"/>
    <property type="match status" value="1"/>
</dbReference>
<accession>A0ABS4AGU8</accession>
<dbReference type="PANTHER" id="PTHR33546:SF1">
    <property type="entry name" value="LARGE, MULTIFUNCTIONAL SECRETED PROTEIN"/>
    <property type="match status" value="1"/>
</dbReference>
<dbReference type="InterPro" id="IPR012938">
    <property type="entry name" value="Glc/Sorbosone_DH"/>
</dbReference>
<dbReference type="PANTHER" id="PTHR33546">
    <property type="entry name" value="LARGE, MULTIFUNCTIONAL SECRETED PROTEIN-RELATED"/>
    <property type="match status" value="1"/>
</dbReference>
<dbReference type="InterPro" id="IPR011042">
    <property type="entry name" value="6-blade_b-propeller_TolB-like"/>
</dbReference>
<organism evidence="4 5">
    <name type="scientific">Pararoseomonas baculiformis</name>
    <dbReference type="NCBI Taxonomy" id="2820812"/>
    <lineage>
        <taxon>Bacteria</taxon>
        <taxon>Pseudomonadati</taxon>
        <taxon>Pseudomonadota</taxon>
        <taxon>Alphaproteobacteria</taxon>
        <taxon>Acetobacterales</taxon>
        <taxon>Acetobacteraceae</taxon>
        <taxon>Pararoseomonas</taxon>
    </lineage>
</organism>
<evidence type="ECO:0000256" key="1">
    <source>
        <dbReference type="SAM" id="MobiDB-lite"/>
    </source>
</evidence>
<evidence type="ECO:0000313" key="5">
    <source>
        <dbReference type="Proteomes" id="UP000681594"/>
    </source>
</evidence>
<feature type="chain" id="PRO_5047447730" evidence="2">
    <location>
        <begin position="21"/>
        <end position="436"/>
    </location>
</feature>
<evidence type="ECO:0000256" key="2">
    <source>
        <dbReference type="SAM" id="SignalP"/>
    </source>
</evidence>
<gene>
    <name evidence="4" type="ORF">J8J14_15875</name>
</gene>
<keyword evidence="2" id="KW-0732">Signal</keyword>
<feature type="compositionally biased region" description="Basic and acidic residues" evidence="1">
    <location>
        <begin position="99"/>
        <end position="115"/>
    </location>
</feature>
<dbReference type="EMBL" id="JAGIZB010000015">
    <property type="protein sequence ID" value="MBP0446252.1"/>
    <property type="molecule type" value="Genomic_DNA"/>
</dbReference>
<feature type="region of interest" description="Disordered" evidence="1">
    <location>
        <begin position="95"/>
        <end position="122"/>
    </location>
</feature>
<feature type="signal peptide" evidence="2">
    <location>
        <begin position="1"/>
        <end position="20"/>
    </location>
</feature>
<dbReference type="Proteomes" id="UP000681594">
    <property type="component" value="Unassembled WGS sequence"/>
</dbReference>
<name>A0ABS4AGU8_9PROT</name>
<proteinExistence type="predicted"/>
<dbReference type="SUPFAM" id="SSF50952">
    <property type="entry name" value="Soluble quinoprotein glucose dehydrogenase"/>
    <property type="match status" value="1"/>
</dbReference>
<protein>
    <submittedName>
        <fullName evidence="4">Sorbosone dehydrogenase family protein</fullName>
    </submittedName>
</protein>
<feature type="domain" description="Glucose/Sorbosone dehydrogenase" evidence="3">
    <location>
        <begin position="191"/>
        <end position="358"/>
    </location>
</feature>